<dbReference type="Proteomes" id="UP000030748">
    <property type="component" value="Unassembled WGS sequence"/>
</dbReference>
<gene>
    <name evidence="8" type="ORF">MIMGU_mgv1a004345mg</name>
</gene>
<feature type="domain" description="tRNA pseudouridylate synthase B C-terminal" evidence="7">
    <location>
        <begin position="485"/>
        <end position="525"/>
    </location>
</feature>
<dbReference type="InterPro" id="IPR020103">
    <property type="entry name" value="PsdUridine_synth_cat_dom_sf"/>
</dbReference>
<dbReference type="FunFam" id="3.30.2350.10:FF:000012">
    <property type="entry name" value="tRNA pseudouridine synthase B"/>
    <property type="match status" value="1"/>
</dbReference>
<dbReference type="CDD" id="cd02573">
    <property type="entry name" value="PseudoU_synth_EcTruB"/>
    <property type="match status" value="1"/>
</dbReference>
<dbReference type="InterPro" id="IPR032819">
    <property type="entry name" value="TruB_C"/>
</dbReference>
<reference evidence="8 9" key="1">
    <citation type="journal article" date="2013" name="Proc. Natl. Acad. Sci. U.S.A.">
        <title>Fine-scale variation in meiotic recombination in Mimulus inferred from population shotgun sequencing.</title>
        <authorList>
            <person name="Hellsten U."/>
            <person name="Wright K.M."/>
            <person name="Jenkins J."/>
            <person name="Shu S."/>
            <person name="Yuan Y."/>
            <person name="Wessler S.R."/>
            <person name="Schmutz J."/>
            <person name="Willis J.H."/>
            <person name="Rokhsar D.S."/>
        </authorList>
    </citation>
    <scope>NUCLEOTIDE SEQUENCE [LARGE SCALE GENOMIC DNA]</scope>
    <source>
        <strain evidence="9">cv. DUN x IM62</strain>
    </source>
</reference>
<organism evidence="8 9">
    <name type="scientific">Erythranthe guttata</name>
    <name type="common">Yellow monkey flower</name>
    <name type="synonym">Mimulus guttatus</name>
    <dbReference type="NCBI Taxonomy" id="4155"/>
    <lineage>
        <taxon>Eukaryota</taxon>
        <taxon>Viridiplantae</taxon>
        <taxon>Streptophyta</taxon>
        <taxon>Embryophyta</taxon>
        <taxon>Tracheophyta</taxon>
        <taxon>Spermatophyta</taxon>
        <taxon>Magnoliopsida</taxon>
        <taxon>eudicotyledons</taxon>
        <taxon>Gunneridae</taxon>
        <taxon>Pentapetalae</taxon>
        <taxon>asterids</taxon>
        <taxon>lamiids</taxon>
        <taxon>Lamiales</taxon>
        <taxon>Phrymaceae</taxon>
        <taxon>Erythranthe</taxon>
    </lineage>
</organism>
<dbReference type="PANTHER" id="PTHR13767">
    <property type="entry name" value="TRNA-PSEUDOURIDINE SYNTHASE"/>
    <property type="match status" value="1"/>
</dbReference>
<proteinExistence type="inferred from homology"/>
<keyword evidence="9" id="KW-1185">Reference proteome</keyword>
<dbReference type="OMA" id="WEFNELE"/>
<evidence type="ECO:0000256" key="4">
    <source>
        <dbReference type="ARBA" id="ARBA00023235"/>
    </source>
</evidence>
<evidence type="ECO:0000256" key="3">
    <source>
        <dbReference type="ARBA" id="ARBA00022694"/>
    </source>
</evidence>
<dbReference type="KEGG" id="egt:105969721"/>
<feature type="region of interest" description="Disordered" evidence="5">
    <location>
        <begin position="63"/>
        <end position="159"/>
    </location>
</feature>
<feature type="compositionally biased region" description="Basic residues" evidence="5">
    <location>
        <begin position="133"/>
        <end position="142"/>
    </location>
</feature>
<dbReference type="GO" id="GO:0160148">
    <property type="term" value="F:tRNA pseudouridine(55) synthase activity"/>
    <property type="evidence" value="ECO:0007669"/>
    <property type="project" value="UniProtKB-EC"/>
</dbReference>
<name>A0A022RW93_ERYGU</name>
<evidence type="ECO:0000256" key="5">
    <source>
        <dbReference type="SAM" id="MobiDB-lite"/>
    </source>
</evidence>
<dbReference type="OrthoDB" id="9995526at2759"/>
<keyword evidence="3" id="KW-0819">tRNA processing</keyword>
<dbReference type="STRING" id="4155.A0A022RW93"/>
<evidence type="ECO:0000313" key="8">
    <source>
        <dbReference type="EMBL" id="EYU44802.1"/>
    </source>
</evidence>
<feature type="domain" description="Pseudouridine synthase II N-terminal" evidence="6">
    <location>
        <begin position="334"/>
        <end position="484"/>
    </location>
</feature>
<dbReference type="GO" id="GO:1990481">
    <property type="term" value="P:mRNA pseudouridine synthesis"/>
    <property type="evidence" value="ECO:0000318"/>
    <property type="project" value="GO_Central"/>
</dbReference>
<dbReference type="Gene3D" id="3.30.2350.10">
    <property type="entry name" value="Pseudouridine synthase"/>
    <property type="match status" value="1"/>
</dbReference>
<comment type="similarity">
    <text evidence="1">Belongs to the pseudouridine synthase TruB family.</text>
</comment>
<dbReference type="GO" id="GO:0005634">
    <property type="term" value="C:nucleus"/>
    <property type="evidence" value="ECO:0000318"/>
    <property type="project" value="GO_Central"/>
</dbReference>
<evidence type="ECO:0000256" key="2">
    <source>
        <dbReference type="ARBA" id="ARBA00012787"/>
    </source>
</evidence>
<dbReference type="Pfam" id="PF01509">
    <property type="entry name" value="TruB_N"/>
    <property type="match status" value="1"/>
</dbReference>
<dbReference type="Pfam" id="PF16198">
    <property type="entry name" value="TruB_C_2"/>
    <property type="match status" value="1"/>
</dbReference>
<dbReference type="PhylomeDB" id="A0A022RW93"/>
<sequence>MTMAKSLHLHLILRCSKSSYASAAAPLRLLRLHSKPTMKLSLPRFLSTTVTPCPLQYEMIISRPANTPHRQPGRRRSLAASPKSLPGDSGSDPATGFDAWVDKKLTTKDTTDDNNNNNNNSQNGELVMDKAQRKYYSKRRKRMYGESESDDENGGRRSESDFIELKQEVVEMRTLHQKEEELYFYDAFAYPWEKDKHYKMVYQLEKKYFPDQCFDKAFLEPGKPNSKQGKKGIRSSRVEATNGDDKGLVLFEENEKEEVKDVRVEDVTEKKVEDFFKCLKKFPNEKVGDVTAVGPFLSTRSVGLPPKWDGPSGTVVLVNKPKGWTSFTVCGKLRRLVNVKKVGHAGTLDPMATGLLIVCVGKATKQVDSYQGMIKGYSGIFRLGEATSTWDADSPVIQREPWEHIKEEDIKKAAASFCGEIWQVPPMFSAIKVGGERMYEKARKGESIELAPRRISIFNFDVERSLDDRQNVIFRVTCSKGTYIRSLCADFGKLLGSCAHLTALRRDSIGEYSADDAWEFQELEEGITKGYI</sequence>
<dbReference type="EMBL" id="KI630210">
    <property type="protein sequence ID" value="EYU44802.1"/>
    <property type="molecule type" value="Genomic_DNA"/>
</dbReference>
<dbReference type="eggNOG" id="KOG2529">
    <property type="taxonomic scope" value="Eukaryota"/>
</dbReference>
<evidence type="ECO:0000259" key="6">
    <source>
        <dbReference type="Pfam" id="PF01509"/>
    </source>
</evidence>
<evidence type="ECO:0000313" key="9">
    <source>
        <dbReference type="Proteomes" id="UP000030748"/>
    </source>
</evidence>
<dbReference type="EC" id="5.4.99.25" evidence="2"/>
<dbReference type="InterPro" id="IPR014780">
    <property type="entry name" value="tRNA_psdUridine_synth_TruB"/>
</dbReference>
<dbReference type="NCBIfam" id="TIGR00431">
    <property type="entry name" value="TruB"/>
    <property type="match status" value="1"/>
</dbReference>
<dbReference type="GO" id="GO:0003723">
    <property type="term" value="F:RNA binding"/>
    <property type="evidence" value="ECO:0007669"/>
    <property type="project" value="InterPro"/>
</dbReference>
<dbReference type="GO" id="GO:0009982">
    <property type="term" value="F:pseudouridine synthase activity"/>
    <property type="evidence" value="ECO:0000318"/>
    <property type="project" value="GO_Central"/>
</dbReference>
<dbReference type="PANTHER" id="PTHR13767:SF2">
    <property type="entry name" value="PSEUDOURIDYLATE SYNTHASE TRUB1"/>
    <property type="match status" value="1"/>
</dbReference>
<dbReference type="HAMAP" id="MF_01080">
    <property type="entry name" value="TruB_bact"/>
    <property type="match status" value="1"/>
</dbReference>
<evidence type="ECO:0000256" key="1">
    <source>
        <dbReference type="ARBA" id="ARBA00008999"/>
    </source>
</evidence>
<feature type="compositionally biased region" description="Basic and acidic residues" evidence="5">
    <location>
        <begin position="100"/>
        <end position="111"/>
    </location>
</feature>
<protein>
    <recommendedName>
        <fullName evidence="2">tRNA pseudouridine(55) synthase</fullName>
        <ecNumber evidence="2">5.4.99.25</ecNumber>
    </recommendedName>
</protein>
<dbReference type="AlphaFoldDB" id="A0A022RW93"/>
<accession>A0A022RW93</accession>
<dbReference type="SUPFAM" id="SSF55120">
    <property type="entry name" value="Pseudouridine synthase"/>
    <property type="match status" value="1"/>
</dbReference>
<dbReference type="GO" id="GO:0006400">
    <property type="term" value="P:tRNA modification"/>
    <property type="evidence" value="ECO:0000318"/>
    <property type="project" value="GO_Central"/>
</dbReference>
<dbReference type="InterPro" id="IPR002501">
    <property type="entry name" value="PsdUridine_synth_N"/>
</dbReference>
<keyword evidence="4" id="KW-0413">Isomerase</keyword>
<evidence type="ECO:0000259" key="7">
    <source>
        <dbReference type="Pfam" id="PF16198"/>
    </source>
</evidence>